<gene>
    <name evidence="1" type="ORF">FKR81_14455</name>
</gene>
<proteinExistence type="predicted"/>
<evidence type="ECO:0000313" key="2">
    <source>
        <dbReference type="Proteomes" id="UP000316639"/>
    </source>
</evidence>
<evidence type="ECO:0000313" key="1">
    <source>
        <dbReference type="EMBL" id="TWP51419.1"/>
    </source>
</evidence>
<dbReference type="EMBL" id="VOBR01000008">
    <property type="protein sequence ID" value="TWP51419.1"/>
    <property type="molecule type" value="Genomic_DNA"/>
</dbReference>
<dbReference type="Proteomes" id="UP000316639">
    <property type="component" value="Unassembled WGS sequence"/>
</dbReference>
<keyword evidence="2" id="KW-1185">Reference proteome</keyword>
<comment type="caution">
    <text evidence="1">The sequence shown here is derived from an EMBL/GenBank/DDBJ whole genome shotgun (WGS) entry which is preliminary data.</text>
</comment>
<sequence length="70" mass="7807">MTFVLLALVLLVAPTRPSAITRLRKRNNDLPRAWAECSAPFQQAVSWDLLAVCPRASLWTTRITTQAVLS</sequence>
<organism evidence="1 2">
    <name type="scientific">Lentzea tibetensis</name>
    <dbReference type="NCBI Taxonomy" id="2591470"/>
    <lineage>
        <taxon>Bacteria</taxon>
        <taxon>Bacillati</taxon>
        <taxon>Actinomycetota</taxon>
        <taxon>Actinomycetes</taxon>
        <taxon>Pseudonocardiales</taxon>
        <taxon>Pseudonocardiaceae</taxon>
        <taxon>Lentzea</taxon>
    </lineage>
</organism>
<protein>
    <submittedName>
        <fullName evidence="1">Uncharacterized protein</fullName>
    </submittedName>
</protein>
<name>A0A563EUS0_9PSEU</name>
<dbReference type="RefSeq" id="WP_146352125.1">
    <property type="nucleotide sequence ID" value="NZ_VOBR01000008.1"/>
</dbReference>
<accession>A0A563EUS0</accession>
<reference evidence="1 2" key="1">
    <citation type="submission" date="2019-07" db="EMBL/GenBank/DDBJ databases">
        <title>Lentzea xizangensis sp. nov., isolated from Qinghai-Tibetan Plateau Soils.</title>
        <authorList>
            <person name="Huang J."/>
        </authorList>
    </citation>
    <scope>NUCLEOTIDE SEQUENCE [LARGE SCALE GENOMIC DNA]</scope>
    <source>
        <strain evidence="1 2">FXJ1.1311</strain>
    </source>
</reference>
<dbReference type="AlphaFoldDB" id="A0A563EUS0"/>